<dbReference type="OrthoDB" id="4774897at2"/>
<feature type="domain" description="PIN" evidence="5">
    <location>
        <begin position="5"/>
        <end position="119"/>
    </location>
</feature>
<keyword evidence="2" id="KW-0479">Metal-binding</keyword>
<dbReference type="AlphaFoldDB" id="A0A2V1K7E8"/>
<dbReference type="InterPro" id="IPR029060">
    <property type="entry name" value="PIN-like_dom_sf"/>
</dbReference>
<dbReference type="Gene3D" id="3.40.50.1010">
    <property type="entry name" value="5'-nuclease"/>
    <property type="match status" value="1"/>
</dbReference>
<reference evidence="7" key="1">
    <citation type="submission" date="2018-05" db="EMBL/GenBank/DDBJ databases">
        <authorList>
            <person name="Li Y."/>
        </authorList>
    </citation>
    <scope>NUCLEOTIDE SEQUENCE [LARGE SCALE GENOMIC DNA]</scope>
    <source>
        <strain evidence="7">sk1b4</strain>
    </source>
</reference>
<keyword evidence="1" id="KW-0540">Nuclease</keyword>
<evidence type="ECO:0000256" key="3">
    <source>
        <dbReference type="ARBA" id="ARBA00022801"/>
    </source>
</evidence>
<comment type="caution">
    <text evidence="6">The sequence shown here is derived from an EMBL/GenBank/DDBJ whole genome shotgun (WGS) entry which is preliminary data.</text>
</comment>
<name>A0A2V1K7E8_9ACTO</name>
<dbReference type="GO" id="GO:0046872">
    <property type="term" value="F:metal ion binding"/>
    <property type="evidence" value="ECO:0007669"/>
    <property type="project" value="UniProtKB-KW"/>
</dbReference>
<keyword evidence="3" id="KW-0378">Hydrolase</keyword>
<evidence type="ECO:0000313" key="7">
    <source>
        <dbReference type="Proteomes" id="UP000245283"/>
    </source>
</evidence>
<protein>
    <recommendedName>
        <fullName evidence="5">PIN domain-containing protein</fullName>
    </recommendedName>
</protein>
<dbReference type="GO" id="GO:0016787">
    <property type="term" value="F:hydrolase activity"/>
    <property type="evidence" value="ECO:0007669"/>
    <property type="project" value="UniProtKB-KW"/>
</dbReference>
<evidence type="ECO:0000259" key="5">
    <source>
        <dbReference type="Pfam" id="PF01850"/>
    </source>
</evidence>
<organism evidence="6 7">
    <name type="scientific">Ancrocorticia populi</name>
    <dbReference type="NCBI Taxonomy" id="2175228"/>
    <lineage>
        <taxon>Bacteria</taxon>
        <taxon>Bacillati</taxon>
        <taxon>Actinomycetota</taxon>
        <taxon>Actinomycetes</taxon>
        <taxon>Actinomycetales</taxon>
        <taxon>Actinomycetaceae</taxon>
        <taxon>Ancrocorticia</taxon>
    </lineage>
</organism>
<dbReference type="InterPro" id="IPR002716">
    <property type="entry name" value="PIN_dom"/>
</dbReference>
<dbReference type="Pfam" id="PF01850">
    <property type="entry name" value="PIN"/>
    <property type="match status" value="1"/>
</dbReference>
<dbReference type="SUPFAM" id="SSF88723">
    <property type="entry name" value="PIN domain-like"/>
    <property type="match status" value="1"/>
</dbReference>
<gene>
    <name evidence="6" type="ORF">DD236_08470</name>
</gene>
<dbReference type="EMBL" id="QETB01000004">
    <property type="protein sequence ID" value="PWF26107.1"/>
    <property type="molecule type" value="Genomic_DNA"/>
</dbReference>
<sequence>MISAFDADVLIYAAVPGHPLGSRVLPLIKNSDPSVGSVLLLPEILTKPLRADPDSEEVALLFGLVSRIELFPFDQTAAEFAVGLGSKYGLRAADAAHLATAILAGADQFITNNRKDFPKTIAEIEVVYPDELSVPAFPQ</sequence>
<evidence type="ECO:0000313" key="6">
    <source>
        <dbReference type="EMBL" id="PWF26107.1"/>
    </source>
</evidence>
<evidence type="ECO:0000256" key="2">
    <source>
        <dbReference type="ARBA" id="ARBA00022723"/>
    </source>
</evidence>
<keyword evidence="7" id="KW-1185">Reference proteome</keyword>
<keyword evidence="4" id="KW-0460">Magnesium</keyword>
<dbReference type="Proteomes" id="UP000245283">
    <property type="component" value="Unassembled WGS sequence"/>
</dbReference>
<accession>A0A2V1K7E8</accession>
<dbReference type="GO" id="GO:0004518">
    <property type="term" value="F:nuclease activity"/>
    <property type="evidence" value="ECO:0007669"/>
    <property type="project" value="UniProtKB-KW"/>
</dbReference>
<evidence type="ECO:0000256" key="1">
    <source>
        <dbReference type="ARBA" id="ARBA00022722"/>
    </source>
</evidence>
<evidence type="ECO:0000256" key="4">
    <source>
        <dbReference type="ARBA" id="ARBA00022842"/>
    </source>
</evidence>
<proteinExistence type="predicted"/>
<dbReference type="RefSeq" id="WP_109093934.1">
    <property type="nucleotide sequence ID" value="NZ_CAMELQ010000114.1"/>
</dbReference>